<keyword evidence="3" id="KW-1185">Reference proteome</keyword>
<evidence type="ECO:0000313" key="3">
    <source>
        <dbReference type="Proteomes" id="UP000507470"/>
    </source>
</evidence>
<dbReference type="AlphaFoldDB" id="A0A6J8A128"/>
<dbReference type="CDD" id="cd19757">
    <property type="entry name" value="Bbox1"/>
    <property type="match status" value="1"/>
</dbReference>
<organism evidence="2 3">
    <name type="scientific">Mytilus coruscus</name>
    <name type="common">Sea mussel</name>
    <dbReference type="NCBI Taxonomy" id="42192"/>
    <lineage>
        <taxon>Eukaryota</taxon>
        <taxon>Metazoa</taxon>
        <taxon>Spiralia</taxon>
        <taxon>Lophotrochozoa</taxon>
        <taxon>Mollusca</taxon>
        <taxon>Bivalvia</taxon>
        <taxon>Autobranchia</taxon>
        <taxon>Pteriomorphia</taxon>
        <taxon>Mytilida</taxon>
        <taxon>Mytiloidea</taxon>
        <taxon>Mytilidae</taxon>
        <taxon>Mytilinae</taxon>
        <taxon>Mytilus</taxon>
    </lineage>
</organism>
<evidence type="ECO:0000313" key="2">
    <source>
        <dbReference type="EMBL" id="CAC5359628.1"/>
    </source>
</evidence>
<feature type="region of interest" description="Disordered" evidence="1">
    <location>
        <begin position="273"/>
        <end position="310"/>
    </location>
</feature>
<dbReference type="Proteomes" id="UP000507470">
    <property type="component" value="Unassembled WGS sequence"/>
</dbReference>
<dbReference type="EMBL" id="CACVKT020000514">
    <property type="protein sequence ID" value="CAC5359628.1"/>
    <property type="molecule type" value="Genomic_DNA"/>
</dbReference>
<proteinExistence type="predicted"/>
<reference evidence="2 3" key="1">
    <citation type="submission" date="2020-06" db="EMBL/GenBank/DDBJ databases">
        <authorList>
            <person name="Li R."/>
            <person name="Bekaert M."/>
        </authorList>
    </citation>
    <scope>NUCLEOTIDE SEQUENCE [LARGE SCALE GENOMIC DNA]</scope>
    <source>
        <strain evidence="3">wild</strain>
    </source>
</reference>
<protein>
    <recommendedName>
        <fullName evidence="4">B box-type domain-containing protein</fullName>
    </recommendedName>
</protein>
<evidence type="ECO:0000256" key="1">
    <source>
        <dbReference type="SAM" id="MobiDB-lite"/>
    </source>
</evidence>
<gene>
    <name evidence="2" type="ORF">MCOR_2405</name>
</gene>
<evidence type="ECO:0008006" key="4">
    <source>
        <dbReference type="Google" id="ProtNLM"/>
    </source>
</evidence>
<sequence>MAHQTAAPKYDICKEVITKVFCYECHHFLCQSCNSWHEKFAATKRHTVTDSHNVGRSTLMLKLVLCAQCVTSGQKGHSITDIAEVVAVARGDVKNLLKQINDNFILSDLIEYFKTTRQTKLHICTENFSKEVNEVSQDFINIIETVIELNLTQASGLHALEKQQLLKNLTKLEKSYGEYNSLHESGRQILEEKHDVSFFLLQKSLAREFDLLGDIPIPKEPKGIELLKRDDFVNSIINKMDSKYSLRIKSLQHEAHVLEQKLKKEREDATNLKLELEKEKQRSAEVSKQRDEERTLKEDERKQKDEALTR</sequence>
<name>A0A6J8A128_MYTCO</name>
<accession>A0A6J8A128</accession>